<keyword evidence="3" id="KW-1185">Reference proteome</keyword>
<accession>A0A7M1B2Q5</accession>
<dbReference type="EMBL" id="CP041235">
    <property type="protein sequence ID" value="QOP43930.1"/>
    <property type="molecule type" value="Genomic_DNA"/>
</dbReference>
<evidence type="ECO:0000313" key="3">
    <source>
        <dbReference type="Proteomes" id="UP000593719"/>
    </source>
</evidence>
<feature type="transmembrane region" description="Helical" evidence="1">
    <location>
        <begin position="20"/>
        <end position="40"/>
    </location>
</feature>
<evidence type="ECO:0000256" key="1">
    <source>
        <dbReference type="SAM" id="Phobius"/>
    </source>
</evidence>
<keyword evidence="1" id="KW-1133">Transmembrane helix</keyword>
<dbReference type="Proteomes" id="UP000593719">
    <property type="component" value="Chromosome"/>
</dbReference>
<dbReference type="Pfam" id="PF12895">
    <property type="entry name" value="ANAPC3"/>
    <property type="match status" value="1"/>
</dbReference>
<dbReference type="InterPro" id="IPR011990">
    <property type="entry name" value="TPR-like_helical_dom_sf"/>
</dbReference>
<keyword evidence="1" id="KW-0812">Transmembrane</keyword>
<evidence type="ECO:0008006" key="4">
    <source>
        <dbReference type="Google" id="ProtNLM"/>
    </source>
</evidence>
<protein>
    <recommendedName>
        <fullName evidence="4">Transformation system protein</fullName>
    </recommendedName>
</protein>
<sequence>MLNIRDLEKRWKIYKIKSFLPYVIVSIVLFAIIPAVYYFYTTNTKAVSQKKPATAKKTVPKPILPPKNKPAAVKVKPVKIQPKPAQPKTVVTDKTKETSFQTLKPSMNFMKNIQHEVRQPQYRYKQTKQKHFKERKITEAVQDISVKLPSIKKEKKITITIQRKETQNDIFEIIKRFKKNKNPALSLFVAKKYYELGNYKQAYNYALITNQINSNIEASWIVFAKSLMQLHQKNKAIHTLQEYIKVSHSSNAEILLNEIKSGKFR</sequence>
<organism evidence="2 3">
    <name type="scientific">Sulfurimonas sediminis</name>
    <dbReference type="NCBI Taxonomy" id="2590020"/>
    <lineage>
        <taxon>Bacteria</taxon>
        <taxon>Pseudomonadati</taxon>
        <taxon>Campylobacterota</taxon>
        <taxon>Epsilonproteobacteria</taxon>
        <taxon>Campylobacterales</taxon>
        <taxon>Sulfurimonadaceae</taxon>
        <taxon>Sulfurimonas</taxon>
    </lineage>
</organism>
<gene>
    <name evidence="2" type="ORF">FJR45_08200</name>
</gene>
<reference evidence="2 3" key="1">
    <citation type="submission" date="2019-06" db="EMBL/GenBank/DDBJ databases">
        <title>Sulfurimonas gotlandica sp. nov., a chemoautotrophic and psychrotolerant epsilonproteobacterium isolated from a pelagic redoxcline, and an emended description of the genus Sulfurimonas.</title>
        <authorList>
            <person name="Wang S."/>
            <person name="Jiang L."/>
            <person name="Shao Z."/>
        </authorList>
    </citation>
    <scope>NUCLEOTIDE SEQUENCE [LARGE SCALE GENOMIC DNA]</scope>
    <source>
        <strain evidence="2 3">S2-6</strain>
    </source>
</reference>
<keyword evidence="1" id="KW-0472">Membrane</keyword>
<dbReference type="SUPFAM" id="SSF48452">
    <property type="entry name" value="TPR-like"/>
    <property type="match status" value="1"/>
</dbReference>
<dbReference type="AlphaFoldDB" id="A0A7M1B2Q5"/>
<proteinExistence type="predicted"/>
<evidence type="ECO:0000313" key="2">
    <source>
        <dbReference type="EMBL" id="QOP43930.1"/>
    </source>
</evidence>
<dbReference type="KEGG" id="ssei:FJR45_08200"/>
<dbReference type="RefSeq" id="WP_193150115.1">
    <property type="nucleotide sequence ID" value="NZ_CP041235.1"/>
</dbReference>
<name>A0A7M1B2Q5_9BACT</name>
<dbReference type="Gene3D" id="1.25.40.10">
    <property type="entry name" value="Tetratricopeptide repeat domain"/>
    <property type="match status" value="1"/>
</dbReference>